<evidence type="ECO:0000313" key="3">
    <source>
        <dbReference type="EMBL" id="XDQ74616.1"/>
    </source>
</evidence>
<dbReference type="AlphaFoldDB" id="A0AB39T8R8"/>
<keyword evidence="2" id="KW-0472">Membrane</keyword>
<evidence type="ECO:0000256" key="2">
    <source>
        <dbReference type="SAM" id="Phobius"/>
    </source>
</evidence>
<protein>
    <submittedName>
        <fullName evidence="3">PASTA domain-containing protein</fullName>
    </submittedName>
</protein>
<organism evidence="3">
    <name type="scientific">Streptomyces sp. R44</name>
    <dbReference type="NCBI Taxonomy" id="3238633"/>
    <lineage>
        <taxon>Bacteria</taxon>
        <taxon>Bacillati</taxon>
        <taxon>Actinomycetota</taxon>
        <taxon>Actinomycetes</taxon>
        <taxon>Kitasatosporales</taxon>
        <taxon>Streptomycetaceae</taxon>
        <taxon>Streptomyces</taxon>
    </lineage>
</organism>
<feature type="transmembrane region" description="Helical" evidence="2">
    <location>
        <begin position="22"/>
        <end position="44"/>
    </location>
</feature>
<reference evidence="3" key="1">
    <citation type="submission" date="2024-07" db="EMBL/GenBank/DDBJ databases">
        <authorList>
            <person name="Yu S.T."/>
        </authorList>
    </citation>
    <scope>NUCLEOTIDE SEQUENCE</scope>
    <source>
        <strain evidence="3">R44</strain>
    </source>
</reference>
<dbReference type="InterPro" id="IPR005543">
    <property type="entry name" value="PASTA_dom"/>
</dbReference>
<keyword evidence="2" id="KW-0812">Transmembrane</keyword>
<keyword evidence="2" id="KW-1133">Transmembrane helix</keyword>
<proteinExistence type="predicted"/>
<dbReference type="EMBL" id="CP163444">
    <property type="protein sequence ID" value="XDQ74616.1"/>
    <property type="molecule type" value="Genomic_DNA"/>
</dbReference>
<feature type="region of interest" description="Disordered" evidence="1">
    <location>
        <begin position="62"/>
        <end position="83"/>
    </location>
</feature>
<dbReference type="RefSeq" id="WP_369147139.1">
    <property type="nucleotide sequence ID" value="NZ_CP163444.1"/>
</dbReference>
<sequence>MDPNVAVPPPPPLPPRPVSRAWWRHPVLVVVVVLAGLGVVFSFFGGGEPERKAVPPRAGVTVTMSARPGPSKPSGPPSLVGKSLKEAKEQASVAGFDVVSHDASDQDARQWDIGGWKVCFQGAAGQRGGGRPVLDLGVVRSDAPCPTADGGEIPWPVMPAVTGMTFARAGEALGPLAFRKVEPESAYSDVDLPGVVDPWKVCFQDPEPGRTVENPQFGVVYLKLAPPDAPCPERPYAPLRP</sequence>
<dbReference type="CDD" id="cd06577">
    <property type="entry name" value="PASTA_pknB"/>
    <property type="match status" value="1"/>
</dbReference>
<evidence type="ECO:0000256" key="1">
    <source>
        <dbReference type="SAM" id="MobiDB-lite"/>
    </source>
</evidence>
<name>A0AB39T8R8_9ACTN</name>
<dbReference type="Gene3D" id="3.30.10.20">
    <property type="match status" value="1"/>
</dbReference>
<accession>A0AB39T8R8</accession>
<gene>
    <name evidence="3" type="ORF">AB5J54_30645</name>
</gene>